<feature type="region of interest" description="Disordered" evidence="1">
    <location>
        <begin position="205"/>
        <end position="228"/>
    </location>
</feature>
<sequence length="313" mass="34930">MISDDFPADASGTRLSITLHALPEFMSEIPPVFDEVASFADVNIPLKARHLSLSSSTIERLSRILRTNMPRFLKRKPSMTVNTKAPKGEHVPTSHDDDVFFAATFNVNCLGYEDQSAKPSHNRASIHRSLSTSVISQEAIVNTRAAGGEHTPSSQNDDVFAAIFDANSHNYGYQIAEPSPDRATICRSLSTSVVSQRAESTLSPSLSLAEDWSPASPPQSLLESSSEKDQVEEELFQAKYEKLRRFGRSKQWFEAEVDNLFDYFLEHGFPDLRSGFGFAFDPKDDDSGYAEPKIPRLTNNNFVVKKVECLYLR</sequence>
<organism evidence="2 3">
    <name type="scientific">Stereocaulon virgatum</name>
    <dbReference type="NCBI Taxonomy" id="373712"/>
    <lineage>
        <taxon>Eukaryota</taxon>
        <taxon>Fungi</taxon>
        <taxon>Dikarya</taxon>
        <taxon>Ascomycota</taxon>
        <taxon>Pezizomycotina</taxon>
        <taxon>Lecanoromycetes</taxon>
        <taxon>OSLEUM clade</taxon>
        <taxon>Lecanoromycetidae</taxon>
        <taxon>Lecanorales</taxon>
        <taxon>Lecanorineae</taxon>
        <taxon>Stereocaulaceae</taxon>
        <taxon>Stereocaulon</taxon>
    </lineage>
</organism>
<accession>A0ABR4A9T7</accession>
<keyword evidence="3" id="KW-1185">Reference proteome</keyword>
<evidence type="ECO:0000313" key="2">
    <source>
        <dbReference type="EMBL" id="KAL2042659.1"/>
    </source>
</evidence>
<comment type="caution">
    <text evidence="2">The sequence shown here is derived from an EMBL/GenBank/DDBJ whole genome shotgun (WGS) entry which is preliminary data.</text>
</comment>
<protein>
    <submittedName>
        <fullName evidence="2">Uncharacterized protein</fullName>
    </submittedName>
</protein>
<reference evidence="2 3" key="1">
    <citation type="submission" date="2024-09" db="EMBL/GenBank/DDBJ databases">
        <title>Rethinking Asexuality: The Enigmatic Case of Functional Sexual Genes in Lepraria (Stereocaulaceae).</title>
        <authorList>
            <person name="Doellman M."/>
            <person name="Sun Y."/>
            <person name="Barcenas-Pena A."/>
            <person name="Lumbsch H.T."/>
            <person name="Grewe F."/>
        </authorList>
    </citation>
    <scope>NUCLEOTIDE SEQUENCE [LARGE SCALE GENOMIC DNA]</scope>
    <source>
        <strain evidence="2 3">Mercado 3170</strain>
    </source>
</reference>
<gene>
    <name evidence="2" type="ORF">N7G274_004418</name>
</gene>
<evidence type="ECO:0000313" key="3">
    <source>
        <dbReference type="Proteomes" id="UP001590950"/>
    </source>
</evidence>
<dbReference type="EMBL" id="JBEFKJ010000013">
    <property type="protein sequence ID" value="KAL2042659.1"/>
    <property type="molecule type" value="Genomic_DNA"/>
</dbReference>
<name>A0ABR4A9T7_9LECA</name>
<evidence type="ECO:0000256" key="1">
    <source>
        <dbReference type="SAM" id="MobiDB-lite"/>
    </source>
</evidence>
<dbReference type="Proteomes" id="UP001590950">
    <property type="component" value="Unassembled WGS sequence"/>
</dbReference>
<proteinExistence type="predicted"/>